<evidence type="ECO:0000313" key="2">
    <source>
        <dbReference type="EMBL" id="ENZ13238.1"/>
    </source>
</evidence>
<sequence>MEEIMNDKWISIDEAAEYLGIKTVTLRSWIRNGKEGLPAQKIGKQWKFKISELDAWVKSGKSAIE</sequence>
<evidence type="ECO:0000259" key="1">
    <source>
        <dbReference type="Pfam" id="PF12728"/>
    </source>
</evidence>
<organism evidence="2 3">
    <name type="scientific">[Clostridium] clostridioforme 90A8</name>
    <dbReference type="NCBI Taxonomy" id="999408"/>
    <lineage>
        <taxon>Bacteria</taxon>
        <taxon>Bacillati</taxon>
        <taxon>Bacillota</taxon>
        <taxon>Clostridia</taxon>
        <taxon>Lachnospirales</taxon>
        <taxon>Lachnospiraceae</taxon>
        <taxon>Enterocloster</taxon>
    </lineage>
</organism>
<dbReference type="Proteomes" id="UP000013085">
    <property type="component" value="Unassembled WGS sequence"/>
</dbReference>
<proteinExistence type="predicted"/>
<feature type="domain" description="Helix-turn-helix" evidence="1">
    <location>
        <begin position="9"/>
        <end position="59"/>
    </location>
</feature>
<dbReference type="GO" id="GO:0003677">
    <property type="term" value="F:DNA binding"/>
    <property type="evidence" value="ECO:0007669"/>
    <property type="project" value="InterPro"/>
</dbReference>
<dbReference type="InterPro" id="IPR041657">
    <property type="entry name" value="HTH_17"/>
</dbReference>
<dbReference type="InterPro" id="IPR036388">
    <property type="entry name" value="WH-like_DNA-bd_sf"/>
</dbReference>
<evidence type="ECO:0000313" key="3">
    <source>
        <dbReference type="Proteomes" id="UP000013085"/>
    </source>
</evidence>
<gene>
    <name evidence="2" type="ORF">HMPREF1090_02971</name>
</gene>
<accession>A0A0E2H991</accession>
<dbReference type="HOGENOM" id="CLU_140176_10_1_9"/>
<dbReference type="RefSeq" id="WP_002593353.1">
    <property type="nucleotide sequence ID" value="NZ_KB850977.1"/>
</dbReference>
<name>A0A0E2H991_9FIRM</name>
<dbReference type="NCBIfam" id="TIGR01764">
    <property type="entry name" value="excise"/>
    <property type="match status" value="1"/>
</dbReference>
<comment type="caution">
    <text evidence="2">The sequence shown here is derived from an EMBL/GenBank/DDBJ whole genome shotgun (WGS) entry which is preliminary data.</text>
</comment>
<protein>
    <submittedName>
        <fullName evidence="2">Excisionase family DNA binding domain-containing protein</fullName>
    </submittedName>
</protein>
<reference evidence="2 3" key="1">
    <citation type="submission" date="2013-01" db="EMBL/GenBank/DDBJ databases">
        <title>The Genome Sequence of Clostridium clostridioforme 90A8.</title>
        <authorList>
            <consortium name="The Broad Institute Genome Sequencing Platform"/>
            <person name="Earl A."/>
            <person name="Ward D."/>
            <person name="Feldgarden M."/>
            <person name="Gevers D."/>
            <person name="Courvalin P."/>
            <person name="Lambert T."/>
            <person name="Walker B."/>
            <person name="Young S.K."/>
            <person name="Zeng Q."/>
            <person name="Gargeya S."/>
            <person name="Fitzgerald M."/>
            <person name="Haas B."/>
            <person name="Abouelleil A."/>
            <person name="Alvarado L."/>
            <person name="Arachchi H.M."/>
            <person name="Berlin A.M."/>
            <person name="Chapman S.B."/>
            <person name="Dewar J."/>
            <person name="Goldberg J."/>
            <person name="Griggs A."/>
            <person name="Gujja S."/>
            <person name="Hansen M."/>
            <person name="Howarth C."/>
            <person name="Imamovic A."/>
            <person name="Larimer J."/>
            <person name="McCowan C."/>
            <person name="Murphy C."/>
            <person name="Neiman D."/>
            <person name="Pearson M."/>
            <person name="Priest M."/>
            <person name="Roberts A."/>
            <person name="Saif S."/>
            <person name="Shea T."/>
            <person name="Sisk P."/>
            <person name="Sykes S."/>
            <person name="Wortman J."/>
            <person name="Nusbaum C."/>
            <person name="Birren B."/>
        </authorList>
    </citation>
    <scope>NUCLEOTIDE SEQUENCE [LARGE SCALE GENOMIC DNA]</scope>
    <source>
        <strain evidence="2 3">90A8</strain>
    </source>
</reference>
<dbReference type="AlphaFoldDB" id="A0A0E2H991"/>
<dbReference type="InterPro" id="IPR009061">
    <property type="entry name" value="DNA-bd_dom_put_sf"/>
</dbReference>
<dbReference type="Pfam" id="PF12728">
    <property type="entry name" value="HTH_17"/>
    <property type="match status" value="1"/>
</dbReference>
<dbReference type="InterPro" id="IPR010093">
    <property type="entry name" value="SinI_DNA-bd"/>
</dbReference>
<dbReference type="EMBL" id="AGYR01000034">
    <property type="protein sequence ID" value="ENZ13238.1"/>
    <property type="molecule type" value="Genomic_DNA"/>
</dbReference>
<dbReference type="Gene3D" id="1.10.10.10">
    <property type="entry name" value="Winged helix-like DNA-binding domain superfamily/Winged helix DNA-binding domain"/>
    <property type="match status" value="1"/>
</dbReference>
<dbReference type="SUPFAM" id="SSF46955">
    <property type="entry name" value="Putative DNA-binding domain"/>
    <property type="match status" value="1"/>
</dbReference>
<dbReference type="PATRIC" id="fig|999408.3.peg.3208"/>